<dbReference type="Pfam" id="PF07476">
    <property type="entry name" value="MAAL_C"/>
    <property type="match status" value="1"/>
</dbReference>
<dbReference type="SUPFAM" id="SSF54826">
    <property type="entry name" value="Enolase N-terminal domain-like"/>
    <property type="match status" value="1"/>
</dbReference>
<dbReference type="InterPro" id="IPR022662">
    <property type="entry name" value="MeAsp_NH4-lyase_C"/>
</dbReference>
<comment type="subunit">
    <text evidence="5">Homodimer.</text>
</comment>
<dbReference type="EMBL" id="BAAADV010000007">
    <property type="protein sequence ID" value="GAA0678007.1"/>
    <property type="molecule type" value="Genomic_DNA"/>
</dbReference>
<feature type="region of interest" description="Disordered" evidence="14">
    <location>
        <begin position="120"/>
        <end position="141"/>
    </location>
</feature>
<dbReference type="AlphaFoldDB" id="A0AAV3TCM4"/>
<dbReference type="SUPFAM" id="SSF51604">
    <property type="entry name" value="Enolase C-terminal domain-like"/>
    <property type="match status" value="1"/>
</dbReference>
<evidence type="ECO:0000256" key="9">
    <source>
        <dbReference type="ARBA" id="ARBA00023239"/>
    </source>
</evidence>
<evidence type="ECO:0000256" key="6">
    <source>
        <dbReference type="ARBA" id="ARBA00012993"/>
    </source>
</evidence>
<comment type="caution">
    <text evidence="17">The sequence shown here is derived from an EMBL/GenBank/DDBJ whole genome shotgun (WGS) entry which is preliminary data.</text>
</comment>
<feature type="compositionally biased region" description="Low complexity" evidence="14">
    <location>
        <begin position="121"/>
        <end position="141"/>
    </location>
</feature>
<dbReference type="GO" id="GO:0050096">
    <property type="term" value="F:methylaspartate ammonia-lyase activity"/>
    <property type="evidence" value="ECO:0007669"/>
    <property type="project" value="UniProtKB-EC"/>
</dbReference>
<dbReference type="SFLD" id="SFLDF00007">
    <property type="entry name" value="methylaspartate_ammonia-lyase"/>
    <property type="match status" value="1"/>
</dbReference>
<evidence type="ECO:0000256" key="8">
    <source>
        <dbReference type="ARBA" id="ARBA00022842"/>
    </source>
</evidence>
<evidence type="ECO:0000256" key="2">
    <source>
        <dbReference type="ARBA" id="ARBA00001946"/>
    </source>
</evidence>
<evidence type="ECO:0000256" key="12">
    <source>
        <dbReference type="PIRSR" id="PIRSR017107-3"/>
    </source>
</evidence>
<keyword evidence="9" id="KW-0456">Lyase</keyword>
<evidence type="ECO:0000256" key="7">
    <source>
        <dbReference type="ARBA" id="ARBA00022723"/>
    </source>
</evidence>
<dbReference type="NCBIfam" id="TIGR01502">
    <property type="entry name" value="B_methylAsp_ase"/>
    <property type="match status" value="1"/>
</dbReference>
<comment type="pathway">
    <text evidence="3">Amino-acid degradation; L-glutamate degradation via mesaconate pathway; acetate and pyruvate from L-glutamate: step 2/4.</text>
</comment>
<evidence type="ECO:0000313" key="17">
    <source>
        <dbReference type="EMBL" id="GAA0678007.1"/>
    </source>
</evidence>
<organism evidence="17 18">
    <name type="scientific">Natronoarchaeum mannanilyticum</name>
    <dbReference type="NCBI Taxonomy" id="926360"/>
    <lineage>
        <taxon>Archaea</taxon>
        <taxon>Methanobacteriati</taxon>
        <taxon>Methanobacteriota</taxon>
        <taxon>Stenosarchaea group</taxon>
        <taxon>Halobacteria</taxon>
        <taxon>Halobacteriales</taxon>
        <taxon>Natronoarchaeaceae</taxon>
    </lineage>
</organism>
<accession>A0AAV3TCM4</accession>
<dbReference type="InterPro" id="IPR036849">
    <property type="entry name" value="Enolase-like_C_sf"/>
</dbReference>
<dbReference type="Gene3D" id="3.20.20.120">
    <property type="entry name" value="Enolase-like C-terminal domain"/>
    <property type="match status" value="1"/>
</dbReference>
<sequence>MAEIRAVRAIPTVSGFFFDDQRAIKAGAERDGFDYRGEPVTPGFDAVREAGEALTVELELADGTVATGDCAAVQYSGAGGRDPLFRAAEYRPVVEDVIGPELVGRDADAFAENAAVIERLSPAPGRPGSSGVPGGDSESSGTLHTAVRYGVSQALCDAAAKARGTTRTDVLADALGTEPATEPVPVFGQSGDDRRTNAEKMLVKGVPVLPHGLFNSVEKVGADGEGLREYLAWLADRTAELGAASYEPRFHVDVYGVLGDVFGPPYDRNEVVDYFDSLRAAAAPYPLQIEGPMDEGHRGEQIRAMAELRDGLADAGVAVDIVADEWCNTFEDVRAFVDAGAADLVQVKTPDLGGIQRSAEAVRYCEGTDTRAYLGGTCNETDVSARACAHVALATDAAQVLAKPGMGFDEGYMIVENEMRRTLARRDANGQRAAAADD</sequence>
<evidence type="ECO:0000256" key="1">
    <source>
        <dbReference type="ARBA" id="ARBA00000789"/>
    </source>
</evidence>
<comment type="similarity">
    <text evidence="4">Belongs to the methylaspartate ammonia-lyase family.</text>
</comment>
<evidence type="ECO:0000256" key="3">
    <source>
        <dbReference type="ARBA" id="ARBA00004675"/>
    </source>
</evidence>
<feature type="site" description="Transition state stabilizer" evidence="12">
    <location>
        <position position="211"/>
    </location>
</feature>
<keyword evidence="8 13" id="KW-0460">Magnesium</keyword>
<evidence type="ECO:0000256" key="11">
    <source>
        <dbReference type="PIRSR" id="PIRSR017107-2"/>
    </source>
</evidence>
<keyword evidence="7 13" id="KW-0479">Metal-binding</keyword>
<feature type="active site" description="Proton acceptor" evidence="10">
    <location>
        <position position="348"/>
    </location>
</feature>
<name>A0AAV3TCM4_9EURY</name>
<feature type="binding site" evidence="13">
    <location>
        <position position="253"/>
    </location>
    <ligand>
        <name>Mg(2+)</name>
        <dbReference type="ChEBI" id="CHEBI:18420"/>
    </ligand>
</feature>
<dbReference type="InterPro" id="IPR006395">
    <property type="entry name" value="Me_Asp_am_lyase"/>
</dbReference>
<dbReference type="CDD" id="cd03314">
    <property type="entry name" value="MAL"/>
    <property type="match status" value="1"/>
</dbReference>
<dbReference type="Pfam" id="PF05034">
    <property type="entry name" value="MAAL_N"/>
    <property type="match status" value="1"/>
</dbReference>
<dbReference type="PANTHER" id="PTHR48073">
    <property type="entry name" value="O-SUCCINYLBENZOATE SYNTHASE-RELATED"/>
    <property type="match status" value="1"/>
</dbReference>
<gene>
    <name evidence="17" type="ORF">GCM10009020_27740</name>
</gene>
<feature type="domain" description="Methylaspartate ammonia-lyase N-terminal" evidence="15">
    <location>
        <begin position="4"/>
        <end position="175"/>
    </location>
</feature>
<dbReference type="InterPro" id="IPR029017">
    <property type="entry name" value="Enolase-like_N"/>
</dbReference>
<dbReference type="SFLD" id="SFLDG00151">
    <property type="entry name" value="methylaspartate_ammonia-lyase"/>
    <property type="match status" value="1"/>
</dbReference>
<dbReference type="Gene3D" id="3.30.390.10">
    <property type="entry name" value="Enolase-like, N-terminal domain"/>
    <property type="match status" value="1"/>
</dbReference>
<feature type="binding site" evidence="13">
    <location>
        <position position="290"/>
    </location>
    <ligand>
        <name>Mg(2+)</name>
        <dbReference type="ChEBI" id="CHEBI:18420"/>
    </ligand>
</feature>
<dbReference type="Proteomes" id="UP001500420">
    <property type="component" value="Unassembled WGS sequence"/>
</dbReference>
<dbReference type="PIRSF" id="PIRSF017107">
    <property type="entry name" value="MAL"/>
    <property type="match status" value="1"/>
</dbReference>
<dbReference type="SFLD" id="SFLDS00001">
    <property type="entry name" value="Enolase"/>
    <property type="match status" value="1"/>
</dbReference>
<dbReference type="RefSeq" id="WP_343774651.1">
    <property type="nucleotide sequence ID" value="NZ_BAAADV010000007.1"/>
</dbReference>
<dbReference type="GO" id="GO:0046872">
    <property type="term" value="F:metal ion binding"/>
    <property type="evidence" value="ECO:0007669"/>
    <property type="project" value="UniProtKB-KW"/>
</dbReference>
<protein>
    <recommendedName>
        <fullName evidence="6">methylaspartate ammonia-lyase</fullName>
        <ecNumber evidence="6">4.3.1.2</ecNumber>
    </recommendedName>
</protein>
<feature type="domain" description="Methylaspartate ammonia-lyase C-terminal" evidence="16">
    <location>
        <begin position="180"/>
        <end position="425"/>
    </location>
</feature>
<evidence type="ECO:0000259" key="16">
    <source>
        <dbReference type="Pfam" id="PF07476"/>
    </source>
</evidence>
<evidence type="ECO:0000256" key="5">
    <source>
        <dbReference type="ARBA" id="ARBA00011738"/>
    </source>
</evidence>
<evidence type="ECO:0000256" key="13">
    <source>
        <dbReference type="PIRSR" id="PIRSR017107-4"/>
    </source>
</evidence>
<comment type="cofactor">
    <cofactor evidence="2 13">
        <name>Mg(2+)</name>
        <dbReference type="ChEBI" id="CHEBI:18420"/>
    </cofactor>
</comment>
<evidence type="ECO:0000259" key="15">
    <source>
        <dbReference type="Pfam" id="PF05034"/>
    </source>
</evidence>
<feature type="binding site" evidence="11">
    <location>
        <position position="346"/>
    </location>
    <ligand>
        <name>(2S,3S)-3-methyl-L-aspartate</name>
        <dbReference type="ChEBI" id="CHEBI:58724"/>
    </ligand>
</feature>
<proteinExistence type="inferred from homology"/>
<evidence type="ECO:0000313" key="18">
    <source>
        <dbReference type="Proteomes" id="UP001500420"/>
    </source>
</evidence>
<evidence type="ECO:0000256" key="4">
    <source>
        <dbReference type="ARBA" id="ARBA00009954"/>
    </source>
</evidence>
<comment type="catalytic activity">
    <reaction evidence="1">
        <text>(2S,3S)-3-methyl-L-aspartate = mesaconate + NH4(+)</text>
        <dbReference type="Rhea" id="RHEA:12829"/>
        <dbReference type="ChEBI" id="CHEBI:28938"/>
        <dbReference type="ChEBI" id="CHEBI:36986"/>
        <dbReference type="ChEBI" id="CHEBI:58724"/>
        <dbReference type="EC" id="4.3.1.2"/>
    </reaction>
</comment>
<reference evidence="17 18" key="1">
    <citation type="journal article" date="2019" name="Int. J. Syst. Evol. Microbiol.">
        <title>The Global Catalogue of Microorganisms (GCM) 10K type strain sequencing project: providing services to taxonomists for standard genome sequencing and annotation.</title>
        <authorList>
            <consortium name="The Broad Institute Genomics Platform"/>
            <consortium name="The Broad Institute Genome Sequencing Center for Infectious Disease"/>
            <person name="Wu L."/>
            <person name="Ma J."/>
        </authorList>
    </citation>
    <scope>NUCLEOTIDE SEQUENCE [LARGE SCALE GENOMIC DNA]</scope>
    <source>
        <strain evidence="17 18">JCM 16328</strain>
    </source>
</reference>
<dbReference type="PANTHER" id="PTHR48073:SF2">
    <property type="entry name" value="O-SUCCINYLBENZOATE SYNTHASE"/>
    <property type="match status" value="1"/>
</dbReference>
<feature type="binding site" evidence="13">
    <location>
        <position position="324"/>
    </location>
    <ligand>
        <name>Mg(2+)</name>
        <dbReference type="ChEBI" id="CHEBI:18420"/>
    </ligand>
</feature>
<evidence type="ECO:0000256" key="14">
    <source>
        <dbReference type="SAM" id="MobiDB-lite"/>
    </source>
</evidence>
<evidence type="ECO:0000256" key="10">
    <source>
        <dbReference type="PIRSR" id="PIRSR017107-1"/>
    </source>
</evidence>
<feature type="binding site" evidence="11">
    <location>
        <position position="189"/>
    </location>
    <ligand>
        <name>(2S,3S)-3-methyl-L-aspartate</name>
        <dbReference type="ChEBI" id="CHEBI:58724"/>
    </ligand>
</feature>
<dbReference type="EC" id="4.3.1.2" evidence="6"/>
<keyword evidence="18" id="KW-1185">Reference proteome</keyword>
<dbReference type="InterPro" id="IPR022665">
    <property type="entry name" value="MeAsp_NH4-lyase_N"/>
</dbReference>